<evidence type="ECO:0000313" key="3">
    <source>
        <dbReference type="Proteomes" id="UP000799750"/>
    </source>
</evidence>
<keyword evidence="1" id="KW-0472">Membrane</keyword>
<keyword evidence="1" id="KW-1133">Transmembrane helix</keyword>
<protein>
    <submittedName>
        <fullName evidence="2">Uncharacterized protein</fullName>
    </submittedName>
</protein>
<sequence length="141" mass="16050">MRGRRVYDNDNGDDADGACGIGIGGLYDFSQFSLDRCCTYILLFTVYCSRPHAKNLNHVLPSIAGYKTTRLFARVHFLPQSWVDLGVQTDTANNACSVLWCQSRNRTLLLHMFGSWWRGGATFTELALIVYIYFREDEGHK</sequence>
<name>A0A6A6QTN1_9PEZI</name>
<accession>A0A6A6QTN1</accession>
<dbReference type="Proteomes" id="UP000799750">
    <property type="component" value="Unassembled WGS sequence"/>
</dbReference>
<proteinExistence type="predicted"/>
<keyword evidence="1" id="KW-0812">Transmembrane</keyword>
<dbReference type="EMBL" id="MU004189">
    <property type="protein sequence ID" value="KAF2495320.1"/>
    <property type="molecule type" value="Genomic_DNA"/>
</dbReference>
<gene>
    <name evidence="2" type="ORF">BU16DRAFT_386548</name>
</gene>
<reference evidence="2" key="1">
    <citation type="journal article" date="2020" name="Stud. Mycol.">
        <title>101 Dothideomycetes genomes: a test case for predicting lifestyles and emergence of pathogens.</title>
        <authorList>
            <person name="Haridas S."/>
            <person name="Albert R."/>
            <person name="Binder M."/>
            <person name="Bloem J."/>
            <person name="Labutti K."/>
            <person name="Salamov A."/>
            <person name="Andreopoulos B."/>
            <person name="Baker S."/>
            <person name="Barry K."/>
            <person name="Bills G."/>
            <person name="Bluhm B."/>
            <person name="Cannon C."/>
            <person name="Castanera R."/>
            <person name="Culley D."/>
            <person name="Daum C."/>
            <person name="Ezra D."/>
            <person name="Gonzalez J."/>
            <person name="Henrissat B."/>
            <person name="Kuo A."/>
            <person name="Liang C."/>
            <person name="Lipzen A."/>
            <person name="Lutzoni F."/>
            <person name="Magnuson J."/>
            <person name="Mondo S."/>
            <person name="Nolan M."/>
            <person name="Ohm R."/>
            <person name="Pangilinan J."/>
            <person name="Park H.-J."/>
            <person name="Ramirez L."/>
            <person name="Alfaro M."/>
            <person name="Sun H."/>
            <person name="Tritt A."/>
            <person name="Yoshinaga Y."/>
            <person name="Zwiers L.-H."/>
            <person name="Turgeon B."/>
            <person name="Goodwin S."/>
            <person name="Spatafora J."/>
            <person name="Crous P."/>
            <person name="Grigoriev I."/>
        </authorList>
    </citation>
    <scope>NUCLEOTIDE SEQUENCE</scope>
    <source>
        <strain evidence="2">CBS 269.34</strain>
    </source>
</reference>
<keyword evidence="3" id="KW-1185">Reference proteome</keyword>
<dbReference type="AlphaFoldDB" id="A0A6A6QTN1"/>
<feature type="transmembrane region" description="Helical" evidence="1">
    <location>
        <begin position="116"/>
        <end position="134"/>
    </location>
</feature>
<evidence type="ECO:0000313" key="2">
    <source>
        <dbReference type="EMBL" id="KAF2495320.1"/>
    </source>
</evidence>
<organism evidence="2 3">
    <name type="scientific">Lophium mytilinum</name>
    <dbReference type="NCBI Taxonomy" id="390894"/>
    <lineage>
        <taxon>Eukaryota</taxon>
        <taxon>Fungi</taxon>
        <taxon>Dikarya</taxon>
        <taxon>Ascomycota</taxon>
        <taxon>Pezizomycotina</taxon>
        <taxon>Dothideomycetes</taxon>
        <taxon>Pleosporomycetidae</taxon>
        <taxon>Mytilinidiales</taxon>
        <taxon>Mytilinidiaceae</taxon>
        <taxon>Lophium</taxon>
    </lineage>
</organism>
<evidence type="ECO:0000256" key="1">
    <source>
        <dbReference type="SAM" id="Phobius"/>
    </source>
</evidence>